<accession>A0AAW1P3S0</accession>
<keyword evidence="6" id="KW-1185">Reference proteome</keyword>
<proteinExistence type="predicted"/>
<dbReference type="Pfam" id="PF21178">
    <property type="entry name" value="Itf52_C"/>
    <property type="match status" value="1"/>
</dbReference>
<feature type="region of interest" description="Disordered" evidence="1">
    <location>
        <begin position="13"/>
        <end position="33"/>
    </location>
</feature>
<dbReference type="Gene3D" id="6.10.250.2800">
    <property type="match status" value="1"/>
</dbReference>
<feature type="region of interest" description="Disordered" evidence="1">
    <location>
        <begin position="183"/>
        <end position="204"/>
    </location>
</feature>
<sequence length="486" mass="52946">MADVMFYDSGAPLPKAQGRPATRDAFSDRTNLNGTAADTGRVIFSSCKGETHTHRTGFKQLFRRLRTLYRPDALEHKEDLHLQALGSRSVLVLGCPTEKFSSTELDMLKIFILRGGSLLVMLAAGGEARCGTNINHLLEEFGIVVNDDCVVRSAPHKYFHPKEALISDGILNREIVSLAGKGGNEGFSDADPDEEWDGRRGGRDRRGAFDGSGLSFVYPHGATLTVHKPAVAVLSSGSLAYPTRRPLGALWSKEGSGRLAVLGCAGMFDDKWLDKEDNGRLMDFLFKWLRPGDHDIDLDPHDADEPNLNEAQPLPDTEALAERLRCCLQADEELSHDWTTLFDDKLFSLNPSLVPQAAALFGALNVKKGPLTLITPQFETPLPPLQAAVFPPPPREPPPPALELFDLDEHFASDHVKLGHLTNKCIDGGDADLPYFVQASAQILGLGLGDSPDPKAVLAEVFQRVVQYKMASATSGPAVMHQPGFL</sequence>
<comment type="caution">
    <text evidence="5">The sequence shown here is derived from an EMBL/GenBank/DDBJ whole genome shotgun (WGS) entry which is preliminary data.</text>
</comment>
<feature type="domain" description="Intraflagellar transport protein 52 C-terminal" evidence="2">
    <location>
        <begin position="411"/>
        <end position="462"/>
    </location>
</feature>
<dbReference type="Pfam" id="PF23355">
    <property type="entry name" value="IFT52_GIFT"/>
    <property type="match status" value="1"/>
</dbReference>
<dbReference type="InterPro" id="IPR055458">
    <property type="entry name" value="IFT52_GIFT"/>
</dbReference>
<name>A0AAW1P3S0_9CHLO</name>
<evidence type="ECO:0000256" key="1">
    <source>
        <dbReference type="SAM" id="MobiDB-lite"/>
    </source>
</evidence>
<dbReference type="GO" id="GO:0030992">
    <property type="term" value="C:intraciliary transport particle B"/>
    <property type="evidence" value="ECO:0007669"/>
    <property type="project" value="TreeGrafter"/>
</dbReference>
<dbReference type="PANTHER" id="PTHR12969:SF7">
    <property type="entry name" value="INTRAFLAGELLAR TRANSPORT PROTEIN 52 HOMOLOG"/>
    <property type="match status" value="1"/>
</dbReference>
<evidence type="ECO:0000313" key="5">
    <source>
        <dbReference type="EMBL" id="KAK9802962.1"/>
    </source>
</evidence>
<feature type="domain" description="IFT52 GIFT" evidence="4">
    <location>
        <begin position="42"/>
        <end position="304"/>
    </location>
</feature>
<dbReference type="GO" id="GO:0005929">
    <property type="term" value="C:cilium"/>
    <property type="evidence" value="ECO:0007669"/>
    <property type="project" value="TreeGrafter"/>
</dbReference>
<protein>
    <submittedName>
        <fullName evidence="5">Uncharacterized protein</fullName>
    </submittedName>
</protein>
<dbReference type="Pfam" id="PF23352">
    <property type="entry name" value="IFT52_central"/>
    <property type="match status" value="1"/>
</dbReference>
<evidence type="ECO:0000259" key="3">
    <source>
        <dbReference type="Pfam" id="PF23352"/>
    </source>
</evidence>
<organism evidence="5 6">
    <name type="scientific">[Myrmecia] bisecta</name>
    <dbReference type="NCBI Taxonomy" id="41462"/>
    <lineage>
        <taxon>Eukaryota</taxon>
        <taxon>Viridiplantae</taxon>
        <taxon>Chlorophyta</taxon>
        <taxon>core chlorophytes</taxon>
        <taxon>Trebouxiophyceae</taxon>
        <taxon>Trebouxiales</taxon>
        <taxon>Trebouxiaceae</taxon>
        <taxon>Myrmecia</taxon>
    </lineage>
</organism>
<dbReference type="GO" id="GO:0005814">
    <property type="term" value="C:centriole"/>
    <property type="evidence" value="ECO:0007669"/>
    <property type="project" value="TreeGrafter"/>
</dbReference>
<dbReference type="CDD" id="cd23683">
    <property type="entry name" value="IFT52_CTD"/>
    <property type="match status" value="1"/>
</dbReference>
<dbReference type="GO" id="GO:0060271">
    <property type="term" value="P:cilium assembly"/>
    <property type="evidence" value="ECO:0007669"/>
    <property type="project" value="TreeGrafter"/>
</dbReference>
<reference evidence="5 6" key="1">
    <citation type="journal article" date="2024" name="Nat. Commun.">
        <title>Phylogenomics reveals the evolutionary origins of lichenization in chlorophyte algae.</title>
        <authorList>
            <person name="Puginier C."/>
            <person name="Libourel C."/>
            <person name="Otte J."/>
            <person name="Skaloud P."/>
            <person name="Haon M."/>
            <person name="Grisel S."/>
            <person name="Petersen M."/>
            <person name="Berrin J.G."/>
            <person name="Delaux P.M."/>
            <person name="Dal Grande F."/>
            <person name="Keller J."/>
        </authorList>
    </citation>
    <scope>NUCLEOTIDE SEQUENCE [LARGE SCALE GENOMIC DNA]</scope>
    <source>
        <strain evidence="5 6">SAG 2043</strain>
    </source>
</reference>
<dbReference type="InterPro" id="IPR055460">
    <property type="entry name" value="IFT52_central"/>
</dbReference>
<gene>
    <name evidence="5" type="ORF">WJX72_012202</name>
</gene>
<dbReference type="EMBL" id="JALJOR010000026">
    <property type="protein sequence ID" value="KAK9802962.1"/>
    <property type="molecule type" value="Genomic_DNA"/>
</dbReference>
<dbReference type="InterPro" id="IPR048643">
    <property type="entry name" value="Itf52_C"/>
</dbReference>
<dbReference type="PANTHER" id="PTHR12969">
    <property type="entry name" value="NGD5/OSM-6/IFT52"/>
    <property type="match status" value="1"/>
</dbReference>
<evidence type="ECO:0000313" key="6">
    <source>
        <dbReference type="Proteomes" id="UP001489004"/>
    </source>
</evidence>
<evidence type="ECO:0000259" key="2">
    <source>
        <dbReference type="Pfam" id="PF21178"/>
    </source>
</evidence>
<dbReference type="Proteomes" id="UP001489004">
    <property type="component" value="Unassembled WGS sequence"/>
</dbReference>
<dbReference type="GO" id="GO:0042073">
    <property type="term" value="P:intraciliary transport"/>
    <property type="evidence" value="ECO:0007669"/>
    <property type="project" value="TreeGrafter"/>
</dbReference>
<dbReference type="InterPro" id="IPR039975">
    <property type="entry name" value="IFT52"/>
</dbReference>
<dbReference type="AlphaFoldDB" id="A0AAW1P3S0"/>
<feature type="domain" description="IFT52 central" evidence="3">
    <location>
        <begin position="320"/>
        <end position="400"/>
    </location>
</feature>
<evidence type="ECO:0000259" key="4">
    <source>
        <dbReference type="Pfam" id="PF23355"/>
    </source>
</evidence>